<dbReference type="AlphaFoldDB" id="A0A7G5GNJ0"/>
<accession>A0A7G5GNJ0</accession>
<dbReference type="RefSeq" id="WP_182457548.1">
    <property type="nucleotide sequence ID" value="NZ_CP059732.1"/>
</dbReference>
<protein>
    <submittedName>
        <fullName evidence="1">Uncharacterized protein</fullName>
    </submittedName>
</protein>
<dbReference type="EMBL" id="CP059732">
    <property type="protein sequence ID" value="QMW00432.1"/>
    <property type="molecule type" value="Genomic_DNA"/>
</dbReference>
<keyword evidence="2" id="KW-1185">Reference proteome</keyword>
<organism evidence="1 2">
    <name type="scientific">Spirosoma foliorum</name>
    <dbReference type="NCBI Taxonomy" id="2710596"/>
    <lineage>
        <taxon>Bacteria</taxon>
        <taxon>Pseudomonadati</taxon>
        <taxon>Bacteroidota</taxon>
        <taxon>Cytophagia</taxon>
        <taxon>Cytophagales</taxon>
        <taxon>Cytophagaceae</taxon>
        <taxon>Spirosoma</taxon>
    </lineage>
</organism>
<dbReference type="Proteomes" id="UP000515369">
    <property type="component" value="Chromosome"/>
</dbReference>
<gene>
    <name evidence="1" type="ORF">H3H32_20730</name>
</gene>
<dbReference type="KEGG" id="sfol:H3H32_20730"/>
<proteinExistence type="predicted"/>
<evidence type="ECO:0000313" key="2">
    <source>
        <dbReference type="Proteomes" id="UP000515369"/>
    </source>
</evidence>
<reference evidence="1 2" key="1">
    <citation type="submission" date="2020-07" db="EMBL/GenBank/DDBJ databases">
        <title>Spirosoma foliorum sp. nov., isolated from the leaves on the Nejang mountain Korea, Republic of.</title>
        <authorList>
            <person name="Ho H."/>
            <person name="Lee Y.-J."/>
            <person name="Nurcahyanto D.-A."/>
            <person name="Kim S.-G."/>
        </authorList>
    </citation>
    <scope>NUCLEOTIDE SEQUENCE [LARGE SCALE GENOMIC DNA]</scope>
    <source>
        <strain evidence="1 2">PL0136</strain>
    </source>
</reference>
<evidence type="ECO:0000313" key="1">
    <source>
        <dbReference type="EMBL" id="QMW00432.1"/>
    </source>
</evidence>
<sequence length="73" mass="8691">MSTAQIIYEQYKVLPKRVRQELKKLIISEDEEEKPLSLMEEIEESLKQVKLIRDGKLPRRTFADLKQEMKDGE</sequence>
<name>A0A7G5GNJ0_9BACT</name>